<keyword evidence="7" id="KW-0347">Helicase</keyword>
<keyword evidence="5" id="KW-0547">Nucleotide-binding</keyword>
<feature type="region of interest" description="Disordered" evidence="13">
    <location>
        <begin position="1129"/>
        <end position="1313"/>
    </location>
</feature>
<dbReference type="CDD" id="cd18793">
    <property type="entry name" value="SF2_C_SNF"/>
    <property type="match status" value="1"/>
</dbReference>
<dbReference type="GO" id="GO:0000785">
    <property type="term" value="C:chromatin"/>
    <property type="evidence" value="ECO:0007669"/>
    <property type="project" value="TreeGrafter"/>
</dbReference>
<dbReference type="PANTHER" id="PTHR45623:SF49">
    <property type="entry name" value="SWI_SNF-RELATED MATRIX-ASSOCIATED ACTIN-DEPENDENT REGULATOR OF CHROMATIN SUBFAMILY A MEMBER 5"/>
    <property type="match status" value="1"/>
</dbReference>
<dbReference type="InterPro" id="IPR049730">
    <property type="entry name" value="SNF2/RAD54-like_C"/>
</dbReference>
<evidence type="ECO:0000313" key="16">
    <source>
        <dbReference type="EMBL" id="AUF42090.1"/>
    </source>
</evidence>
<dbReference type="InterPro" id="IPR015195">
    <property type="entry name" value="SLIDE"/>
</dbReference>
<dbReference type="GO" id="GO:0034728">
    <property type="term" value="P:nucleosome organization"/>
    <property type="evidence" value="ECO:0007669"/>
    <property type="project" value="TreeGrafter"/>
</dbReference>
<dbReference type="SMART" id="SM00717">
    <property type="entry name" value="SANT"/>
    <property type="match status" value="2"/>
</dbReference>
<accession>A0A2H4Z455</accession>
<dbReference type="Pfam" id="PF09111">
    <property type="entry name" value="SLIDE"/>
    <property type="match status" value="1"/>
</dbReference>
<feature type="region of interest" description="Disordered" evidence="13">
    <location>
        <begin position="19"/>
        <end position="84"/>
    </location>
</feature>
<dbReference type="Gene3D" id="3.40.50.300">
    <property type="entry name" value="P-loop containing nucleotide triphosphate hydrolases"/>
    <property type="match status" value="1"/>
</dbReference>
<evidence type="ECO:0000259" key="15">
    <source>
        <dbReference type="PROSITE" id="PS51194"/>
    </source>
</evidence>
<keyword evidence="8" id="KW-0067">ATP-binding</keyword>
<evidence type="ECO:0000256" key="13">
    <source>
        <dbReference type="SAM" id="MobiDB-lite"/>
    </source>
</evidence>
<proteinExistence type="evidence at transcript level"/>
<evidence type="ECO:0000256" key="1">
    <source>
        <dbReference type="ARBA" id="ARBA00004123"/>
    </source>
</evidence>
<reference evidence="16" key="1">
    <citation type="submission" date="2017-01" db="EMBL/GenBank/DDBJ databases">
        <title>Genes encoding transcription factor in Volvariella volvacea exhibits differential expression in fruiting body development.</title>
        <authorList>
            <person name="Meng L."/>
            <person name="Xie B."/>
        </authorList>
    </citation>
    <scope>NUCLEOTIDE SEQUENCE</scope>
    <source>
        <strain evidence="16">GME10392</strain>
    </source>
</reference>
<name>A0A2H4Z455_9AGAR</name>
<dbReference type="FunFam" id="3.40.50.10810:FF:000005">
    <property type="entry name" value="Photoperiod-independent early flowering 1"/>
    <property type="match status" value="1"/>
</dbReference>
<dbReference type="SUPFAM" id="SSF52540">
    <property type="entry name" value="P-loop containing nucleoside triphosphate hydrolases"/>
    <property type="match status" value="2"/>
</dbReference>
<evidence type="ECO:0000256" key="7">
    <source>
        <dbReference type="ARBA" id="ARBA00022806"/>
    </source>
</evidence>
<dbReference type="PROSITE" id="PS51194">
    <property type="entry name" value="HELICASE_CTER"/>
    <property type="match status" value="1"/>
</dbReference>
<keyword evidence="16" id="KW-0371">Homeobox</keyword>
<feature type="coiled-coil region" evidence="12">
    <location>
        <begin position="1024"/>
        <end position="1051"/>
    </location>
</feature>
<feature type="compositionally biased region" description="Basic and acidic residues" evidence="13">
    <location>
        <begin position="1131"/>
        <end position="1148"/>
    </location>
</feature>
<evidence type="ECO:0000256" key="3">
    <source>
        <dbReference type="ARBA" id="ARBA00009687"/>
    </source>
</evidence>
<dbReference type="GO" id="GO:0005634">
    <property type="term" value="C:nucleus"/>
    <property type="evidence" value="ECO:0007669"/>
    <property type="project" value="UniProtKB-SubCell"/>
</dbReference>
<dbReference type="InterPro" id="IPR000330">
    <property type="entry name" value="SNF2_N"/>
</dbReference>
<dbReference type="InterPro" id="IPR001650">
    <property type="entry name" value="Helicase_C-like"/>
</dbReference>
<dbReference type="GO" id="GO:0031491">
    <property type="term" value="F:nucleosome binding"/>
    <property type="evidence" value="ECO:0007669"/>
    <property type="project" value="InterPro"/>
</dbReference>
<dbReference type="GO" id="GO:0003678">
    <property type="term" value="F:DNA helicase activity"/>
    <property type="evidence" value="ECO:0007669"/>
    <property type="project" value="UniProtKB-EC"/>
</dbReference>
<dbReference type="Gene3D" id="1.10.10.60">
    <property type="entry name" value="Homeodomain-like"/>
    <property type="match status" value="2"/>
</dbReference>
<evidence type="ECO:0000256" key="4">
    <source>
        <dbReference type="ARBA" id="ARBA00012551"/>
    </source>
</evidence>
<dbReference type="PANTHER" id="PTHR45623">
    <property type="entry name" value="CHROMODOMAIN-HELICASE-DNA-BINDING PROTEIN 3-RELATED-RELATED"/>
    <property type="match status" value="1"/>
</dbReference>
<comment type="similarity">
    <text evidence="2">Belongs to the SNF2/RAD54 helicase family. SWR1 subfamily.</text>
</comment>
<feature type="compositionally biased region" description="Acidic residues" evidence="13">
    <location>
        <begin position="34"/>
        <end position="49"/>
    </location>
</feature>
<dbReference type="SUPFAM" id="SSF101224">
    <property type="entry name" value="HAND domain of the nucleosome remodeling ATPase ISWI"/>
    <property type="match status" value="1"/>
</dbReference>
<dbReference type="SMART" id="SM00490">
    <property type="entry name" value="HELICc"/>
    <property type="match status" value="1"/>
</dbReference>
<organism evidence="16">
    <name type="scientific">Volvariella volvacea</name>
    <dbReference type="NCBI Taxonomy" id="36659"/>
    <lineage>
        <taxon>Eukaryota</taxon>
        <taxon>Fungi</taxon>
        <taxon>Dikarya</taxon>
        <taxon>Basidiomycota</taxon>
        <taxon>Agaricomycotina</taxon>
        <taxon>Agaricomycetes</taxon>
        <taxon>Agaricomycetidae</taxon>
        <taxon>Agaricales</taxon>
        <taxon>Pluteineae</taxon>
        <taxon>Pluteaceae</taxon>
        <taxon>Volvariella</taxon>
    </lineage>
</organism>
<feature type="domain" description="Helicase ATP-binding" evidence="14">
    <location>
        <begin position="200"/>
        <end position="365"/>
    </location>
</feature>
<evidence type="ECO:0000259" key="14">
    <source>
        <dbReference type="PROSITE" id="PS51192"/>
    </source>
</evidence>
<dbReference type="InterPro" id="IPR001005">
    <property type="entry name" value="SANT/Myb"/>
</dbReference>
<dbReference type="EC" id="3.6.4.12" evidence="4"/>
<dbReference type="Pfam" id="PF09110">
    <property type="entry name" value="HAND"/>
    <property type="match status" value="1"/>
</dbReference>
<dbReference type="GO" id="GO:0140658">
    <property type="term" value="F:ATP-dependent chromatin remodeler activity"/>
    <property type="evidence" value="ECO:0007669"/>
    <property type="project" value="TreeGrafter"/>
</dbReference>
<dbReference type="SUPFAM" id="SSF46689">
    <property type="entry name" value="Homeodomain-like"/>
    <property type="match status" value="2"/>
</dbReference>
<dbReference type="GO" id="GO:0042393">
    <property type="term" value="F:histone binding"/>
    <property type="evidence" value="ECO:0007669"/>
    <property type="project" value="TreeGrafter"/>
</dbReference>
<dbReference type="InterPro" id="IPR009057">
    <property type="entry name" value="Homeodomain-like_sf"/>
</dbReference>
<dbReference type="GO" id="GO:0005524">
    <property type="term" value="F:ATP binding"/>
    <property type="evidence" value="ECO:0007669"/>
    <property type="project" value="UniProtKB-KW"/>
</dbReference>
<dbReference type="EMBL" id="KY441409">
    <property type="protein sequence ID" value="AUF42090.1"/>
    <property type="molecule type" value="mRNA"/>
</dbReference>
<dbReference type="GO" id="GO:0016887">
    <property type="term" value="F:ATP hydrolysis activity"/>
    <property type="evidence" value="ECO:0007669"/>
    <property type="project" value="TreeGrafter"/>
</dbReference>
<dbReference type="SMART" id="SM00487">
    <property type="entry name" value="DEXDc"/>
    <property type="match status" value="1"/>
</dbReference>
<comment type="subcellular location">
    <subcellularLocation>
        <location evidence="1">Nucleus</location>
    </subcellularLocation>
</comment>
<dbReference type="Gene3D" id="1.10.1040.30">
    <property type="entry name" value="ISWI, HAND domain"/>
    <property type="match status" value="1"/>
</dbReference>
<evidence type="ECO:0000256" key="9">
    <source>
        <dbReference type="ARBA" id="ARBA00022853"/>
    </source>
</evidence>
<evidence type="ECO:0000256" key="11">
    <source>
        <dbReference type="ARBA" id="ARBA00023242"/>
    </source>
</evidence>
<dbReference type="InterPro" id="IPR014001">
    <property type="entry name" value="Helicase_ATP-bd"/>
</dbReference>
<comment type="similarity">
    <text evidence="3">Belongs to the SNF2/RAD54 helicase family. ISWI subfamily.</text>
</comment>
<evidence type="ECO:0000256" key="5">
    <source>
        <dbReference type="ARBA" id="ARBA00022741"/>
    </source>
</evidence>
<keyword evidence="11" id="KW-0539">Nucleus</keyword>
<feature type="domain" description="Helicase C-terminal" evidence="15">
    <location>
        <begin position="503"/>
        <end position="654"/>
    </location>
</feature>
<keyword evidence="6" id="KW-0378">Hydrolase</keyword>
<feature type="compositionally biased region" description="Basic residues" evidence="13">
    <location>
        <begin position="1248"/>
        <end position="1268"/>
    </location>
</feature>
<evidence type="ECO:0000256" key="6">
    <source>
        <dbReference type="ARBA" id="ARBA00022801"/>
    </source>
</evidence>
<dbReference type="InterPro" id="IPR036306">
    <property type="entry name" value="ISWI_HAND-dom_sf"/>
</dbReference>
<feature type="compositionally biased region" description="Polar residues" evidence="13">
    <location>
        <begin position="1288"/>
        <end position="1313"/>
    </location>
</feature>
<evidence type="ECO:0000256" key="10">
    <source>
        <dbReference type="ARBA" id="ARBA00023125"/>
    </source>
</evidence>
<dbReference type="Pfam" id="PF00271">
    <property type="entry name" value="Helicase_C"/>
    <property type="match status" value="1"/>
</dbReference>
<keyword evidence="12" id="KW-0175">Coiled coil</keyword>
<sequence length="1378" mass="156766">MSTFTVDVPMDEDILSDVVPSNIVSRQPSQGVDGESEYDDEMQVDELISENEAPTSGKPKSRANEDRQRRRQKRRADEGQLQVKRQEMDKAKIADAVKRYSYLLGQTELFKHFVDIKRAKDPEYAALMDAQPKPKGRGRKKAADTSARHRKSEKEEDEELLKDGELAEGGDDQPFVFEESPSFINGTMRAYQLQGLNWMVSLHHNGLNGILADEMGLGKTLQTISFLAYLKHHRDIPGLHLIVVPKSTLQNWAREFEKWTPDFNVAILTGTAEERAETIANRLLPQDFEVLITTYEICMRESSTLRKLSFEYIVIDEAHRIKNADSVLSQIVRSFTSRGRLLITGTPLQNDLKELFALLNFICPEIFQAYEDLDSFLHKDDAGADGEEEKSKKVVEALHKILRPFLLRRVKADVEKNLLPKKEINIYVGLTEMQRKWYRSVLEKDIDAVNGLTGKKEGKTRLMNIVMQLRKVTCHPYLFDGAEPGPPYTTDEHLIQNSGKMVILDKLLASMKAKGSRVLIFSQMSRVLDILEDYCLFRGYKYCRIDGSTAHDDRILAIDEYNRPGSEKFIFLLTTRAGGLGINLTTADIVVLYDSDWNPQADLQAMDRAHRIGQTKQVYVFRFITEGSVEERMLERAAQKLRLDQLVIQQGRTQQTKAANKEELLEMITHGAEKIINSSDDMLVNDDIEAIISRGEERTQELNARYEGLNLEDLSNFKSEASVQQWEGEDFRPGSRKSLTMGLLSLSKRERKSNYSVDSYFKDTLRAGPSKTEKAPKMPRAPKQISIQDFQFFSPKLAELQDRELNAWKKANGIAATAREPQGPEDTPEILEEERKLAQDAIDNAEPLTEDEMALKEQLIAEGFPDWSRRDFQQLVRGLEAHGWGEPPEVYAADIQDKTPEEVAAYYKVFSRRWKELAESPRIAVRIEEGEAKRNKRDNLENLLAKKINSVQYPMQELELNYPTTKGKVYSEDEDRYLLCRLYYYGMQTEDVYEKIKRDITEFPVFRFDWFFKSRSPQELQRRCNTLLSMIEKEEEALREQEAASAKSRAASKGKMKNPMETPIAVAKAVLLNGQWHVEACINLLNSTTYALSARGKTCAMRMDVFRDARNFTAESITVRRIKGNSIVTNDTRHIEDHGREARRERRSQVSPRPTVSPAGAHDNHPEETRCPNEEREAIANSESNHQSATEIRDVQDNPSIAPIVINGEPSSNGPPGDSTPKKLKSRTAKDTTTRRRKGSFRMSYRTRGIKNHGAHRRRHGQKARRGSPRQPTVPPAGAHRSRPAETRCQNEQQEANVHSGSGQQSVAEIQDVQGSARTAPVIINGQPSNPRPPRDPTLKMRKSRFKILQRIWTGLAGFLSGLRCKAGSEEPIAPTET</sequence>
<dbReference type="FunFam" id="3.40.50.300:FF:000082">
    <property type="entry name" value="ISWI chromatin remodeling complex ATPase ISW1"/>
    <property type="match status" value="1"/>
</dbReference>
<keyword evidence="10 16" id="KW-0238">DNA-binding</keyword>
<evidence type="ECO:0000256" key="12">
    <source>
        <dbReference type="SAM" id="Coils"/>
    </source>
</evidence>
<dbReference type="Pfam" id="PF00176">
    <property type="entry name" value="SNF2-rel_dom"/>
    <property type="match status" value="1"/>
</dbReference>
<protein>
    <recommendedName>
        <fullName evidence="4">DNA helicase</fullName>
        <ecNumber evidence="4">3.6.4.12</ecNumber>
    </recommendedName>
</protein>
<dbReference type="Gene3D" id="3.40.50.10810">
    <property type="entry name" value="Tandem AAA-ATPase domain"/>
    <property type="match status" value="1"/>
</dbReference>
<dbReference type="PROSITE" id="PS51192">
    <property type="entry name" value="HELICASE_ATP_BIND_1"/>
    <property type="match status" value="1"/>
</dbReference>
<dbReference type="InterPro" id="IPR027417">
    <property type="entry name" value="P-loop_NTPase"/>
</dbReference>
<evidence type="ECO:0000256" key="8">
    <source>
        <dbReference type="ARBA" id="ARBA00022840"/>
    </source>
</evidence>
<evidence type="ECO:0000256" key="2">
    <source>
        <dbReference type="ARBA" id="ARBA00009220"/>
    </source>
</evidence>
<feature type="compositionally biased region" description="Acidic residues" evidence="13">
    <location>
        <begin position="155"/>
        <end position="171"/>
    </location>
</feature>
<keyword evidence="9" id="KW-0156">Chromatin regulator</keyword>
<dbReference type="GO" id="GO:0003677">
    <property type="term" value="F:DNA binding"/>
    <property type="evidence" value="ECO:0007669"/>
    <property type="project" value="UniProtKB-KW"/>
</dbReference>
<dbReference type="InterPro" id="IPR015194">
    <property type="entry name" value="ISWI_HAND-dom"/>
</dbReference>
<dbReference type="InterPro" id="IPR038718">
    <property type="entry name" value="SNF2-like_sf"/>
</dbReference>
<feature type="region of interest" description="Disordered" evidence="13">
    <location>
        <begin position="127"/>
        <end position="174"/>
    </location>
</feature>
<feature type="compositionally biased region" description="Polar residues" evidence="13">
    <location>
        <begin position="1181"/>
        <end position="1190"/>
    </location>
</feature>
<feature type="compositionally biased region" description="Basic and acidic residues" evidence="13">
    <location>
        <begin position="1162"/>
        <end position="1178"/>
    </location>
</feature>